<dbReference type="AlphaFoldDB" id="A0A8S2WY48"/>
<dbReference type="PANTHER" id="PTHR46601">
    <property type="entry name" value="ULP_PROTEASE DOMAIN-CONTAINING PROTEIN"/>
    <property type="match status" value="1"/>
</dbReference>
<dbReference type="EMBL" id="CAJOBA010059294">
    <property type="protein sequence ID" value="CAF4314660.1"/>
    <property type="molecule type" value="Genomic_DNA"/>
</dbReference>
<feature type="compositionally biased region" description="Basic residues" evidence="1">
    <location>
        <begin position="52"/>
        <end position="69"/>
    </location>
</feature>
<evidence type="ECO:0000313" key="3">
    <source>
        <dbReference type="EMBL" id="CAF4466698.1"/>
    </source>
</evidence>
<name>A0A8S2WY48_9BILA</name>
<reference evidence="3" key="1">
    <citation type="submission" date="2021-02" db="EMBL/GenBank/DDBJ databases">
        <authorList>
            <person name="Nowell W R."/>
        </authorList>
    </citation>
    <scope>NUCLEOTIDE SEQUENCE</scope>
</reference>
<comment type="caution">
    <text evidence="3">The sequence shown here is derived from an EMBL/GenBank/DDBJ whole genome shotgun (WGS) entry which is preliminary data.</text>
</comment>
<sequence length="268" mass="31296">MIMTNAERMKKYREKIKKDKAKYEAMKAKARFLNNSIKTKLSGTRLADFRTKSKIRQQKSRENKRKRLINKPPLSSFKSRQSFSKSLKKIQLADKLKNDVHNFYLRNDISYQSPGKRDTVIIKEDDGSKATYQKRILFNNLRETYELFKEENGNVYLGRSSFAELRPPFVVPKAALTHRNCLCVYHENICLLLKSLHKYVGGQYCSSLKAFTDSLVCSTNNEECMFSSCSLCEDFFIEKIQENVSNGKTKITWSQWMNENGRAEKKVF</sequence>
<evidence type="ECO:0000313" key="2">
    <source>
        <dbReference type="EMBL" id="CAF4314660.1"/>
    </source>
</evidence>
<gene>
    <name evidence="3" type="ORF">SRO942_LOCUS43051</name>
    <name evidence="2" type="ORF">TMI583_LOCUS39254</name>
</gene>
<dbReference type="EMBL" id="CAJOBC010100360">
    <property type="protein sequence ID" value="CAF4466698.1"/>
    <property type="molecule type" value="Genomic_DNA"/>
</dbReference>
<dbReference type="Proteomes" id="UP000682733">
    <property type="component" value="Unassembled WGS sequence"/>
</dbReference>
<dbReference type="OrthoDB" id="10062343at2759"/>
<proteinExistence type="predicted"/>
<evidence type="ECO:0000256" key="1">
    <source>
        <dbReference type="SAM" id="MobiDB-lite"/>
    </source>
</evidence>
<dbReference type="PANTHER" id="PTHR46601:SF1">
    <property type="entry name" value="ADF-H DOMAIN-CONTAINING PROTEIN"/>
    <property type="match status" value="1"/>
</dbReference>
<organism evidence="3 4">
    <name type="scientific">Didymodactylos carnosus</name>
    <dbReference type="NCBI Taxonomy" id="1234261"/>
    <lineage>
        <taxon>Eukaryota</taxon>
        <taxon>Metazoa</taxon>
        <taxon>Spiralia</taxon>
        <taxon>Gnathifera</taxon>
        <taxon>Rotifera</taxon>
        <taxon>Eurotatoria</taxon>
        <taxon>Bdelloidea</taxon>
        <taxon>Philodinida</taxon>
        <taxon>Philodinidae</taxon>
        <taxon>Didymodactylos</taxon>
    </lineage>
</organism>
<accession>A0A8S2WY48</accession>
<dbReference type="Proteomes" id="UP000681722">
    <property type="component" value="Unassembled WGS sequence"/>
</dbReference>
<evidence type="ECO:0000313" key="4">
    <source>
        <dbReference type="Proteomes" id="UP000681722"/>
    </source>
</evidence>
<protein>
    <submittedName>
        <fullName evidence="3">Uncharacterized protein</fullName>
    </submittedName>
</protein>
<feature type="region of interest" description="Disordered" evidence="1">
    <location>
        <begin position="50"/>
        <end position="82"/>
    </location>
</feature>